<proteinExistence type="inferred from homology"/>
<evidence type="ECO:0000259" key="6">
    <source>
        <dbReference type="PROSITE" id="PS51371"/>
    </source>
</evidence>
<dbReference type="InterPro" id="IPR000644">
    <property type="entry name" value="CBS_dom"/>
</dbReference>
<dbReference type="AlphaFoldDB" id="A0A5B8CJ82"/>
<dbReference type="PROSITE" id="PS51371">
    <property type="entry name" value="CBS"/>
    <property type="match status" value="1"/>
</dbReference>
<dbReference type="InterPro" id="IPR046342">
    <property type="entry name" value="CBS_dom_sf"/>
</dbReference>
<organism evidence="7 8">
    <name type="scientific">Sphingobium fuliginis ATCC 27551</name>
    <dbReference type="NCBI Taxonomy" id="1208342"/>
    <lineage>
        <taxon>Bacteria</taxon>
        <taxon>Pseudomonadati</taxon>
        <taxon>Pseudomonadota</taxon>
        <taxon>Alphaproteobacteria</taxon>
        <taxon>Sphingomonadales</taxon>
        <taxon>Sphingomonadaceae</taxon>
        <taxon>Sphingobium</taxon>
    </lineage>
</organism>
<name>A0A5B8CJ82_SPHSA</name>
<gene>
    <name evidence="7" type="ORF">FIL70_14090</name>
</gene>
<dbReference type="PROSITE" id="PS50111">
    <property type="entry name" value="CHEMOTAXIS_TRANSDUC_2"/>
    <property type="match status" value="1"/>
</dbReference>
<dbReference type="EMBL" id="CP041016">
    <property type="protein sequence ID" value="QDC38187.1"/>
    <property type="molecule type" value="Genomic_DNA"/>
</dbReference>
<evidence type="ECO:0000256" key="1">
    <source>
        <dbReference type="ARBA" id="ARBA00023224"/>
    </source>
</evidence>
<protein>
    <submittedName>
        <fullName evidence="7">Chemotaxis protein</fullName>
    </submittedName>
</protein>
<dbReference type="SUPFAM" id="SSF54631">
    <property type="entry name" value="CBS-domain pair"/>
    <property type="match status" value="1"/>
</dbReference>
<dbReference type="SUPFAM" id="SSF58104">
    <property type="entry name" value="Methyl-accepting chemotaxis protein (MCP) signaling domain"/>
    <property type="match status" value="1"/>
</dbReference>
<evidence type="ECO:0000256" key="3">
    <source>
        <dbReference type="PROSITE-ProRule" id="PRU00284"/>
    </source>
</evidence>
<evidence type="ECO:0000259" key="5">
    <source>
        <dbReference type="PROSITE" id="PS50111"/>
    </source>
</evidence>
<reference evidence="7 8" key="1">
    <citation type="submission" date="2019-06" db="EMBL/GenBank/DDBJ databases">
        <title>Genome organization and adaptive potential of archetypical organophosphate degarding Sphingobium fuliginis ATCC 27551.</title>
        <authorList>
            <person name="Sarwar A."/>
            <person name="Parthasarathy S."/>
            <person name="Singh C."/>
            <person name="Siddavattam D."/>
        </authorList>
    </citation>
    <scope>NUCLEOTIDE SEQUENCE [LARGE SCALE GENOMIC DNA]</scope>
    <source>
        <strain evidence="7 8">ATCC 27551</strain>
    </source>
</reference>
<dbReference type="PANTHER" id="PTHR32089:SF112">
    <property type="entry name" value="LYSOZYME-LIKE PROTEIN-RELATED"/>
    <property type="match status" value="1"/>
</dbReference>
<keyword evidence="4" id="KW-0129">CBS domain</keyword>
<comment type="similarity">
    <text evidence="2">Belongs to the methyl-accepting chemotaxis (MCP) protein family.</text>
</comment>
<evidence type="ECO:0000256" key="4">
    <source>
        <dbReference type="PROSITE-ProRule" id="PRU00703"/>
    </source>
</evidence>
<feature type="domain" description="Methyl-accepting transducer" evidence="5">
    <location>
        <begin position="167"/>
        <end position="410"/>
    </location>
</feature>
<evidence type="ECO:0000256" key="2">
    <source>
        <dbReference type="ARBA" id="ARBA00029447"/>
    </source>
</evidence>
<dbReference type="Proteomes" id="UP000311469">
    <property type="component" value="Chromosome cSF1"/>
</dbReference>
<dbReference type="GO" id="GO:0004888">
    <property type="term" value="F:transmembrane signaling receptor activity"/>
    <property type="evidence" value="ECO:0007669"/>
    <property type="project" value="InterPro"/>
</dbReference>
<dbReference type="KEGG" id="sufl:FIL70_14090"/>
<dbReference type="PANTHER" id="PTHR32089">
    <property type="entry name" value="METHYL-ACCEPTING CHEMOTAXIS PROTEIN MCPB"/>
    <property type="match status" value="1"/>
</dbReference>
<dbReference type="GO" id="GO:0006935">
    <property type="term" value="P:chemotaxis"/>
    <property type="evidence" value="ECO:0007669"/>
    <property type="project" value="InterPro"/>
</dbReference>
<dbReference type="InterPro" id="IPR004089">
    <property type="entry name" value="MCPsignal_dom"/>
</dbReference>
<dbReference type="GO" id="GO:0016020">
    <property type="term" value="C:membrane"/>
    <property type="evidence" value="ECO:0007669"/>
    <property type="project" value="InterPro"/>
</dbReference>
<sequence length="437" mass="45674">MYAPPMLDRSLDHLAGPLLMTPSPAIRLGRPLSEAVDHFQHDPALRLLPVLDAADRPVGAIYECDMRRILFNPFGHALLRNPSFGGRLDDHVRHCATVERRASIEALIDLYAAQGQGCEGLIVVDGDRYAGVAGGQLLLRLAAERDARVALARVERLERVTRESATFRADVQALTGDMVAMADMLSRLAEDAAERSAHNGHASAGMAVAAAQTADNLAGIAGSGRELGLLFQAMEDEVREAGAAIRAAVDQTQSGAAQTRMLSAQADGIGEVTALIDAIARATTTLALNAGIEAARAGNAGRGFAVVAREVKTLAGQTRDAAAEIARRIDHIRATVGHVAQGHAHMDAAIATADRLSASVFTAVARHGAFSRAIADSVAEAGEASGHVRASASQISVNAGAAVADAQAMRDAASRLSEEAHRLDDRASAFIRAIQAA</sequence>
<dbReference type="PRINTS" id="PR00260">
    <property type="entry name" value="CHEMTRNSDUCR"/>
</dbReference>
<feature type="domain" description="CBS" evidence="6">
    <location>
        <begin position="19"/>
        <end position="78"/>
    </location>
</feature>
<dbReference type="GO" id="GO:0007165">
    <property type="term" value="P:signal transduction"/>
    <property type="evidence" value="ECO:0007669"/>
    <property type="project" value="UniProtKB-KW"/>
</dbReference>
<keyword evidence="1 3" id="KW-0807">Transducer</keyword>
<accession>A0A5B8CJ82</accession>
<dbReference type="Pfam" id="PF00571">
    <property type="entry name" value="CBS"/>
    <property type="match status" value="1"/>
</dbReference>
<evidence type="ECO:0000313" key="8">
    <source>
        <dbReference type="Proteomes" id="UP000311469"/>
    </source>
</evidence>
<dbReference type="Gene3D" id="1.10.287.950">
    <property type="entry name" value="Methyl-accepting chemotaxis protein"/>
    <property type="match status" value="1"/>
</dbReference>
<dbReference type="InterPro" id="IPR004090">
    <property type="entry name" value="Chemotax_Me-accpt_rcpt"/>
</dbReference>
<dbReference type="SMART" id="SM00283">
    <property type="entry name" value="MA"/>
    <property type="match status" value="1"/>
</dbReference>
<dbReference type="Pfam" id="PF00015">
    <property type="entry name" value="MCPsignal"/>
    <property type="match status" value="1"/>
</dbReference>
<evidence type="ECO:0000313" key="7">
    <source>
        <dbReference type="EMBL" id="QDC38187.1"/>
    </source>
</evidence>